<dbReference type="AlphaFoldDB" id="A0A520MB69"/>
<dbReference type="Gene3D" id="3.30.420.140">
    <property type="entry name" value="YqgF/RNase H-like domain"/>
    <property type="match status" value="1"/>
</dbReference>
<dbReference type="GO" id="GO:0000967">
    <property type="term" value="P:rRNA 5'-end processing"/>
    <property type="evidence" value="ECO:0007669"/>
    <property type="project" value="UniProtKB-UniRule"/>
</dbReference>
<proteinExistence type="inferred from homology"/>
<keyword evidence="3 5" id="KW-0540">Nuclease</keyword>
<evidence type="ECO:0000256" key="2">
    <source>
        <dbReference type="ARBA" id="ARBA00022517"/>
    </source>
</evidence>
<dbReference type="InterPro" id="IPR006641">
    <property type="entry name" value="YqgF/RNaseH-like_dom"/>
</dbReference>
<gene>
    <name evidence="7" type="primary">ruvX</name>
    <name evidence="7" type="ORF">EVB03_09990</name>
</gene>
<dbReference type="GO" id="GO:0016788">
    <property type="term" value="F:hydrolase activity, acting on ester bonds"/>
    <property type="evidence" value="ECO:0007669"/>
    <property type="project" value="UniProtKB-UniRule"/>
</dbReference>
<dbReference type="SUPFAM" id="SSF53098">
    <property type="entry name" value="Ribonuclease H-like"/>
    <property type="match status" value="1"/>
</dbReference>
<keyword evidence="2 5" id="KW-0690">Ribosome biogenesis</keyword>
<evidence type="ECO:0000259" key="6">
    <source>
        <dbReference type="SMART" id="SM00732"/>
    </source>
</evidence>
<dbReference type="GO" id="GO:0005829">
    <property type="term" value="C:cytosol"/>
    <property type="evidence" value="ECO:0007669"/>
    <property type="project" value="TreeGrafter"/>
</dbReference>
<dbReference type="InterPro" id="IPR005227">
    <property type="entry name" value="YqgF"/>
</dbReference>
<comment type="caution">
    <text evidence="7">The sequence shown here is derived from an EMBL/GenBank/DDBJ whole genome shotgun (WGS) entry which is preliminary data.</text>
</comment>
<evidence type="ECO:0000256" key="1">
    <source>
        <dbReference type="ARBA" id="ARBA00022490"/>
    </source>
</evidence>
<dbReference type="GO" id="GO:0004518">
    <property type="term" value="F:nuclease activity"/>
    <property type="evidence" value="ECO:0007669"/>
    <property type="project" value="UniProtKB-KW"/>
</dbReference>
<dbReference type="PANTHER" id="PTHR33317">
    <property type="entry name" value="POLYNUCLEOTIDYL TRANSFERASE, RIBONUCLEASE H-LIKE SUPERFAMILY PROTEIN"/>
    <property type="match status" value="1"/>
</dbReference>
<dbReference type="EMBL" id="SHBP01000030">
    <property type="protein sequence ID" value="RZO18470.1"/>
    <property type="molecule type" value="Genomic_DNA"/>
</dbReference>
<organism evidence="7 8">
    <name type="scientific">SAR92 clade bacterium</name>
    <dbReference type="NCBI Taxonomy" id="2315479"/>
    <lineage>
        <taxon>Bacteria</taxon>
        <taxon>Pseudomonadati</taxon>
        <taxon>Pseudomonadota</taxon>
        <taxon>Gammaproteobacteria</taxon>
        <taxon>Cellvibrionales</taxon>
        <taxon>Porticoccaceae</taxon>
        <taxon>SAR92 clade</taxon>
    </lineage>
</organism>
<dbReference type="SMART" id="SM00732">
    <property type="entry name" value="YqgFc"/>
    <property type="match status" value="1"/>
</dbReference>
<feature type="domain" description="YqgF/RNase H-like" evidence="6">
    <location>
        <begin position="8"/>
        <end position="108"/>
    </location>
</feature>
<dbReference type="EC" id="3.1.-.-" evidence="5"/>
<dbReference type="PANTHER" id="PTHR33317:SF4">
    <property type="entry name" value="POLYNUCLEOTIDYL TRANSFERASE, RIBONUCLEASE H-LIKE SUPERFAMILY PROTEIN"/>
    <property type="match status" value="1"/>
</dbReference>
<dbReference type="Pfam" id="PF03652">
    <property type="entry name" value="RuvX"/>
    <property type="match status" value="1"/>
</dbReference>
<accession>A0A520MB69</accession>
<dbReference type="CDD" id="cd16964">
    <property type="entry name" value="YqgF"/>
    <property type="match status" value="1"/>
</dbReference>
<evidence type="ECO:0000256" key="5">
    <source>
        <dbReference type="HAMAP-Rule" id="MF_00651"/>
    </source>
</evidence>
<evidence type="ECO:0000256" key="3">
    <source>
        <dbReference type="ARBA" id="ARBA00022722"/>
    </source>
</evidence>
<name>A0A520MB69_9GAMM</name>
<dbReference type="NCBIfam" id="TIGR00250">
    <property type="entry name" value="RNAse_H_YqgF"/>
    <property type="match status" value="1"/>
</dbReference>
<reference evidence="7 8" key="1">
    <citation type="submission" date="2019-02" db="EMBL/GenBank/DDBJ databases">
        <title>Prokaryotic population dynamics and viral predation in marine succession experiment using metagenomics: the confinement effect.</title>
        <authorList>
            <person name="Haro-Moreno J.M."/>
            <person name="Rodriguez-Valera F."/>
            <person name="Lopez-Perez M."/>
        </authorList>
    </citation>
    <scope>NUCLEOTIDE SEQUENCE [LARGE SCALE GENOMIC DNA]</scope>
    <source>
        <strain evidence="7">MED-G170</strain>
    </source>
</reference>
<protein>
    <recommendedName>
        <fullName evidence="5">Putative pre-16S rRNA nuclease</fullName>
        <ecNumber evidence="5">3.1.-.-</ecNumber>
    </recommendedName>
</protein>
<sequence length="150" mass="16645">MPESIRHKSLLAFDFGLKQIGVAYGQTLTKNASALTILKAQNGTPQWPEIDALITQWKPNLVLVGLPLNMDDTESELSARARKFARRLEGRFNIKVEMVDERLTSQEAKSIIRGNSKRGSGTEDLTKIDHIAAALILQSWLDDSSIGRSI</sequence>
<comment type="subcellular location">
    <subcellularLocation>
        <location evidence="5">Cytoplasm</location>
    </subcellularLocation>
</comment>
<keyword evidence="4 5" id="KW-0378">Hydrolase</keyword>
<comment type="similarity">
    <text evidence="5">Belongs to the YqgF HJR family.</text>
</comment>
<comment type="function">
    <text evidence="5">Could be a nuclease involved in processing of the 5'-end of pre-16S rRNA.</text>
</comment>
<dbReference type="Proteomes" id="UP000315889">
    <property type="component" value="Unassembled WGS sequence"/>
</dbReference>
<keyword evidence="1 5" id="KW-0963">Cytoplasm</keyword>
<evidence type="ECO:0000256" key="4">
    <source>
        <dbReference type="ARBA" id="ARBA00022801"/>
    </source>
</evidence>
<evidence type="ECO:0000313" key="8">
    <source>
        <dbReference type="Proteomes" id="UP000315889"/>
    </source>
</evidence>
<dbReference type="InterPro" id="IPR012337">
    <property type="entry name" value="RNaseH-like_sf"/>
</dbReference>
<dbReference type="InterPro" id="IPR037027">
    <property type="entry name" value="YqgF/RNaseH-like_dom_sf"/>
</dbReference>
<evidence type="ECO:0000313" key="7">
    <source>
        <dbReference type="EMBL" id="RZO18470.1"/>
    </source>
</evidence>
<dbReference type="HAMAP" id="MF_00651">
    <property type="entry name" value="Nuclease_YqgF"/>
    <property type="match status" value="1"/>
</dbReference>